<protein>
    <submittedName>
        <fullName evidence="2">Uncharacterized protein</fullName>
    </submittedName>
</protein>
<dbReference type="Proteomes" id="UP000634136">
    <property type="component" value="Unassembled WGS sequence"/>
</dbReference>
<evidence type="ECO:0000313" key="2">
    <source>
        <dbReference type="EMBL" id="KAF7844668.1"/>
    </source>
</evidence>
<dbReference type="AlphaFoldDB" id="A0A834XHG0"/>
<keyword evidence="3" id="KW-1185">Reference proteome</keyword>
<keyword evidence="1" id="KW-0812">Transmembrane</keyword>
<reference evidence="2" key="1">
    <citation type="submission" date="2020-09" db="EMBL/GenBank/DDBJ databases">
        <title>Genome-Enabled Discovery of Anthraquinone Biosynthesis in Senna tora.</title>
        <authorList>
            <person name="Kang S.-H."/>
            <person name="Pandey R.P."/>
            <person name="Lee C.-M."/>
            <person name="Sim J.-S."/>
            <person name="Jeong J.-T."/>
            <person name="Choi B.-S."/>
            <person name="Jung M."/>
            <person name="Ginzburg D."/>
            <person name="Zhao K."/>
            <person name="Won S.Y."/>
            <person name="Oh T.-J."/>
            <person name="Yu Y."/>
            <person name="Kim N.-H."/>
            <person name="Lee O.R."/>
            <person name="Lee T.-H."/>
            <person name="Bashyal P."/>
            <person name="Kim T.-S."/>
            <person name="Lee W.-H."/>
            <person name="Kawkins C."/>
            <person name="Kim C.-K."/>
            <person name="Kim J.S."/>
            <person name="Ahn B.O."/>
            <person name="Rhee S.Y."/>
            <person name="Sohng J.K."/>
        </authorList>
    </citation>
    <scope>NUCLEOTIDE SEQUENCE</scope>
    <source>
        <tissue evidence="2">Leaf</tissue>
    </source>
</reference>
<evidence type="ECO:0000256" key="1">
    <source>
        <dbReference type="SAM" id="Phobius"/>
    </source>
</evidence>
<sequence>MSSLLEYENRIGVCNADRATWMSSAKRTISKVWLVRACRFSEGFFLFALDFYILVDFCISCFVMSSGSIRLYFRSSGRCLGQGDLREQEVQLVLLLLLMFWAYSSNMRIRELQITGSSEPLKFLYLDGIGTSGMSQCGTKMWLQVAALMKELLCPILFRTRLIDNAWRHNQRRAICESLDIAHREVLAACSKLKQSLKLKEEALSRHNALIILLNEIKRGWTQPLMDLAMGSYFDFKKEIFRWRDFWARDEHKGGALDCNFQVVQALYQVALEEDQGRATKEVGLLLNPANDGVV</sequence>
<feature type="transmembrane region" description="Helical" evidence="1">
    <location>
        <begin position="51"/>
        <end position="73"/>
    </location>
</feature>
<accession>A0A834XHG0</accession>
<keyword evidence="1" id="KW-1133">Transmembrane helix</keyword>
<keyword evidence="1" id="KW-0472">Membrane</keyword>
<proteinExistence type="predicted"/>
<dbReference type="EMBL" id="JAAIUW010000001">
    <property type="protein sequence ID" value="KAF7844668.1"/>
    <property type="molecule type" value="Genomic_DNA"/>
</dbReference>
<evidence type="ECO:0000313" key="3">
    <source>
        <dbReference type="Proteomes" id="UP000634136"/>
    </source>
</evidence>
<gene>
    <name evidence="2" type="ORF">G2W53_001573</name>
</gene>
<organism evidence="2 3">
    <name type="scientific">Senna tora</name>
    <dbReference type="NCBI Taxonomy" id="362788"/>
    <lineage>
        <taxon>Eukaryota</taxon>
        <taxon>Viridiplantae</taxon>
        <taxon>Streptophyta</taxon>
        <taxon>Embryophyta</taxon>
        <taxon>Tracheophyta</taxon>
        <taxon>Spermatophyta</taxon>
        <taxon>Magnoliopsida</taxon>
        <taxon>eudicotyledons</taxon>
        <taxon>Gunneridae</taxon>
        <taxon>Pentapetalae</taxon>
        <taxon>rosids</taxon>
        <taxon>fabids</taxon>
        <taxon>Fabales</taxon>
        <taxon>Fabaceae</taxon>
        <taxon>Caesalpinioideae</taxon>
        <taxon>Cassia clade</taxon>
        <taxon>Senna</taxon>
    </lineage>
</organism>
<name>A0A834XHG0_9FABA</name>
<comment type="caution">
    <text evidence="2">The sequence shown here is derived from an EMBL/GenBank/DDBJ whole genome shotgun (WGS) entry which is preliminary data.</text>
</comment>